<protein>
    <submittedName>
        <fullName evidence="1">Uncharacterized protein</fullName>
    </submittedName>
</protein>
<evidence type="ECO:0000313" key="1">
    <source>
        <dbReference type="EMBL" id="KAL0868167.1"/>
    </source>
</evidence>
<dbReference type="Proteomes" id="UP001549920">
    <property type="component" value="Unassembled WGS sequence"/>
</dbReference>
<evidence type="ECO:0000313" key="2">
    <source>
        <dbReference type="Proteomes" id="UP001549920"/>
    </source>
</evidence>
<keyword evidence="2" id="KW-1185">Reference proteome</keyword>
<reference evidence="1 2" key="1">
    <citation type="submission" date="2024-06" db="EMBL/GenBank/DDBJ databases">
        <title>A chromosome-level genome assembly of beet webworm, Loxostege sticticalis.</title>
        <authorList>
            <person name="Zhang Y."/>
        </authorList>
    </citation>
    <scope>NUCLEOTIDE SEQUENCE [LARGE SCALE GENOMIC DNA]</scope>
    <source>
        <strain evidence="1">AQ026</strain>
        <tissue evidence="1">Whole body</tissue>
    </source>
</reference>
<organism evidence="1 2">
    <name type="scientific">Loxostege sticticalis</name>
    <name type="common">Beet webworm moth</name>
    <dbReference type="NCBI Taxonomy" id="481309"/>
    <lineage>
        <taxon>Eukaryota</taxon>
        <taxon>Metazoa</taxon>
        <taxon>Ecdysozoa</taxon>
        <taxon>Arthropoda</taxon>
        <taxon>Hexapoda</taxon>
        <taxon>Insecta</taxon>
        <taxon>Pterygota</taxon>
        <taxon>Neoptera</taxon>
        <taxon>Endopterygota</taxon>
        <taxon>Lepidoptera</taxon>
        <taxon>Glossata</taxon>
        <taxon>Ditrysia</taxon>
        <taxon>Pyraloidea</taxon>
        <taxon>Crambidae</taxon>
        <taxon>Pyraustinae</taxon>
        <taxon>Loxostege</taxon>
    </lineage>
</organism>
<comment type="caution">
    <text evidence="1">The sequence shown here is derived from an EMBL/GenBank/DDBJ whole genome shotgun (WGS) entry which is preliminary data.</text>
</comment>
<sequence>MLGHVKVPPVGLITEINDFYDFQLQCVKIIPEKAEVVYLNKKYLSNNTVAFVTQHGKNGPSYLNLVGANKQTWDNNVTMSLVVYEYIGKGYKRSFVEFRFKLCEMLHFDPTIGAMVARTGLVCPIPPALHRLVNMTIPGGEFKYVVFFKKCMVTLELTVTSTGESMGKANLYFSIIHK</sequence>
<dbReference type="EMBL" id="JBEUOH010000021">
    <property type="protein sequence ID" value="KAL0868167.1"/>
    <property type="molecule type" value="Genomic_DNA"/>
</dbReference>
<name>A0ABR3HD40_LOXSC</name>
<accession>A0ABR3HD40</accession>
<gene>
    <name evidence="1" type="ORF">ABMA27_007718</name>
</gene>
<proteinExistence type="predicted"/>